<sequence length="94" mass="10322">MFHSVEITAAQTAEGETVFDVHLHHAYGHRVFATRSAQYENAILSAEMLNGDCGPVTDRVHEIAPSYLNTPRKTANSVASDRLAEVFHGVTNNQ</sequence>
<dbReference type="RefSeq" id="WP_108895316.1">
    <property type="nucleotide sequence ID" value="NZ_ONZF01000009.1"/>
</dbReference>
<dbReference type="Proteomes" id="UP000244912">
    <property type="component" value="Unassembled WGS sequence"/>
</dbReference>
<gene>
    <name evidence="1" type="ORF">PAA8504_03371</name>
</gene>
<evidence type="ECO:0000313" key="2">
    <source>
        <dbReference type="Proteomes" id="UP000244912"/>
    </source>
</evidence>
<reference evidence="1 2" key="1">
    <citation type="submission" date="2018-03" db="EMBL/GenBank/DDBJ databases">
        <authorList>
            <person name="Keele B.F."/>
        </authorList>
    </citation>
    <scope>NUCLEOTIDE SEQUENCE [LARGE SCALE GENOMIC DNA]</scope>
    <source>
        <strain evidence="1 2">CECT 8504</strain>
    </source>
</reference>
<dbReference type="EMBL" id="ONZF01000009">
    <property type="protein sequence ID" value="SPJ25520.1"/>
    <property type="molecule type" value="Genomic_DNA"/>
</dbReference>
<dbReference type="AlphaFoldDB" id="A0A2R8BZF7"/>
<protein>
    <submittedName>
        <fullName evidence="1">Uncharacterized protein</fullName>
    </submittedName>
</protein>
<evidence type="ECO:0000313" key="1">
    <source>
        <dbReference type="EMBL" id="SPJ25520.1"/>
    </source>
</evidence>
<organism evidence="1 2">
    <name type="scientific">Palleronia abyssalis</name>
    <dbReference type="NCBI Taxonomy" id="1501240"/>
    <lineage>
        <taxon>Bacteria</taxon>
        <taxon>Pseudomonadati</taxon>
        <taxon>Pseudomonadota</taxon>
        <taxon>Alphaproteobacteria</taxon>
        <taxon>Rhodobacterales</taxon>
        <taxon>Roseobacteraceae</taxon>
        <taxon>Palleronia</taxon>
    </lineage>
</organism>
<keyword evidence="2" id="KW-1185">Reference proteome</keyword>
<proteinExistence type="predicted"/>
<accession>A0A2R8BZF7</accession>
<name>A0A2R8BZF7_9RHOB</name>